<feature type="transmembrane region" description="Helical" evidence="1">
    <location>
        <begin position="70"/>
        <end position="87"/>
    </location>
</feature>
<gene>
    <name evidence="3" type="ORF">F0238_15835</name>
    <name evidence="2" type="ORF">TW71_08770</name>
</gene>
<proteinExistence type="predicted"/>
<name>A0A2A2MRK3_9VIBR</name>
<dbReference type="EMBL" id="JXXR01000008">
    <property type="protein sequence ID" value="KJY75004.1"/>
    <property type="molecule type" value="Genomic_DNA"/>
</dbReference>
<evidence type="ECO:0000313" key="3">
    <source>
        <dbReference type="EMBL" id="NOJ24205.1"/>
    </source>
</evidence>
<comment type="caution">
    <text evidence="2">The sequence shown here is derived from an EMBL/GenBank/DDBJ whole genome shotgun (WGS) entry which is preliminary data.</text>
</comment>
<protein>
    <submittedName>
        <fullName evidence="2">Uncharacterized protein</fullName>
    </submittedName>
</protein>
<dbReference type="RefSeq" id="WP_021458675.1">
    <property type="nucleotide sequence ID" value="NZ_CP063053.1"/>
</dbReference>
<evidence type="ECO:0000313" key="4">
    <source>
        <dbReference type="Proteomes" id="UP000576645"/>
    </source>
</evidence>
<accession>A0A2A2MRK3</accession>
<evidence type="ECO:0000256" key="1">
    <source>
        <dbReference type="SAM" id="Phobius"/>
    </source>
</evidence>
<dbReference type="EMBL" id="VTXP01000008">
    <property type="protein sequence ID" value="NOJ24205.1"/>
    <property type="molecule type" value="Genomic_DNA"/>
</dbReference>
<dbReference type="AlphaFoldDB" id="A0A2A2MRK3"/>
<keyword evidence="1" id="KW-0812">Transmembrane</keyword>
<sequence length="100" mass="11422">MITALELLMLIIPWLIYSGVQQQRLPIQRACRVILPSFVVFLSGLMAGWLCALGVLELNWPTPSLFVGNAWWHLATGPVVFMLYVFVMSEVCRRKRLDES</sequence>
<feature type="transmembrane region" description="Helical" evidence="1">
    <location>
        <begin position="33"/>
        <end position="58"/>
    </location>
</feature>
<reference evidence="2" key="1">
    <citation type="journal article" date="2015" name="BMC Genomics">
        <title>Genome mining reveals unlocked bioactive potential of marine Gram-negative bacteria.</title>
        <authorList>
            <person name="Machado H."/>
            <person name="Sonnenschein E.C."/>
            <person name="Melchiorsen J."/>
            <person name="Gram L."/>
        </authorList>
    </citation>
    <scope>NUCLEOTIDE SEQUENCE</scope>
    <source>
        <strain evidence="2">S2052</strain>
    </source>
</reference>
<keyword evidence="1" id="KW-0472">Membrane</keyword>
<reference evidence="3 4" key="2">
    <citation type="submission" date="2019-09" db="EMBL/GenBank/DDBJ databases">
        <title>Draft genome sequencing and comparative genomics of hatchery-associated Vibrios.</title>
        <authorList>
            <person name="Kehlet-Delgado H."/>
            <person name="Mueller R.S."/>
        </authorList>
    </citation>
    <scope>NUCLEOTIDE SEQUENCE [LARGE SCALE GENOMIC DNA]</scope>
    <source>
        <strain evidence="3 4">09-121-3</strain>
    </source>
</reference>
<organism evidence="2">
    <name type="scientific">Vibrio coralliilyticus</name>
    <dbReference type="NCBI Taxonomy" id="190893"/>
    <lineage>
        <taxon>Bacteria</taxon>
        <taxon>Pseudomonadati</taxon>
        <taxon>Pseudomonadota</taxon>
        <taxon>Gammaproteobacteria</taxon>
        <taxon>Vibrionales</taxon>
        <taxon>Vibrionaceae</taxon>
        <taxon>Vibrio</taxon>
    </lineage>
</organism>
<keyword evidence="1" id="KW-1133">Transmembrane helix</keyword>
<evidence type="ECO:0000313" key="2">
    <source>
        <dbReference type="EMBL" id="KJY75004.1"/>
    </source>
</evidence>
<dbReference type="Proteomes" id="UP000576645">
    <property type="component" value="Unassembled WGS sequence"/>
</dbReference>